<organism evidence="7 8">
    <name type="scientific">Cuniculiplasma divulgatum</name>
    <dbReference type="NCBI Taxonomy" id="1673428"/>
    <lineage>
        <taxon>Archaea</taxon>
        <taxon>Methanobacteriati</taxon>
        <taxon>Thermoplasmatota</taxon>
        <taxon>Thermoplasmata</taxon>
        <taxon>Thermoplasmatales</taxon>
        <taxon>Cuniculiplasmataceae</taxon>
        <taxon>Cuniculiplasma</taxon>
    </lineage>
</organism>
<dbReference type="PRINTS" id="PR00758">
    <property type="entry name" value="ARSENICPUMP"/>
</dbReference>
<dbReference type="NCBIfam" id="TIGR00935">
    <property type="entry name" value="2a45"/>
    <property type="match status" value="1"/>
</dbReference>
<dbReference type="GO" id="GO:0005886">
    <property type="term" value="C:plasma membrane"/>
    <property type="evidence" value="ECO:0007669"/>
    <property type="project" value="UniProtKB-SubCell"/>
</dbReference>
<keyword evidence="5 6" id="KW-0472">Membrane</keyword>
<evidence type="ECO:0000256" key="4">
    <source>
        <dbReference type="ARBA" id="ARBA00022989"/>
    </source>
</evidence>
<feature type="transmembrane region" description="Helical" evidence="6">
    <location>
        <begin position="96"/>
        <end position="114"/>
    </location>
</feature>
<evidence type="ECO:0000256" key="2">
    <source>
        <dbReference type="ARBA" id="ARBA00022475"/>
    </source>
</evidence>
<dbReference type="EMBL" id="LT671858">
    <property type="protein sequence ID" value="SIM85979.1"/>
    <property type="molecule type" value="Genomic_DNA"/>
</dbReference>
<comment type="subcellular location">
    <subcellularLocation>
        <location evidence="1">Cell membrane</location>
        <topology evidence="1">Multi-pass membrane protein</topology>
    </subcellularLocation>
</comment>
<feature type="transmembrane region" description="Helical" evidence="6">
    <location>
        <begin position="143"/>
        <end position="173"/>
    </location>
</feature>
<reference evidence="7 8" key="1">
    <citation type="submission" date="2016-04" db="EMBL/GenBank/DDBJ databases">
        <authorList>
            <person name="Evans L.H."/>
            <person name="Alamgir A."/>
            <person name="Owens N."/>
            <person name="Weber N.D."/>
            <person name="Virtaneva K."/>
            <person name="Barbian K."/>
            <person name="Babar A."/>
            <person name="Rosenke K."/>
        </authorList>
    </citation>
    <scope>NUCLEOTIDE SEQUENCE [LARGE SCALE GENOMIC DNA]</scope>
    <source>
        <strain evidence="8">S5(T) (JCM 30642 \VKM B-2941)</strain>
    </source>
</reference>
<keyword evidence="2" id="KW-1003">Cell membrane</keyword>
<feature type="transmembrane region" description="Helical" evidence="6">
    <location>
        <begin position="29"/>
        <end position="48"/>
    </location>
</feature>
<dbReference type="Pfam" id="PF02040">
    <property type="entry name" value="ArsB"/>
    <property type="match status" value="1"/>
</dbReference>
<feature type="transmembrane region" description="Helical" evidence="6">
    <location>
        <begin position="185"/>
        <end position="205"/>
    </location>
</feature>
<feature type="transmembrane region" description="Helical" evidence="6">
    <location>
        <begin position="120"/>
        <end position="136"/>
    </location>
</feature>
<feature type="transmembrane region" description="Helical" evidence="6">
    <location>
        <begin position="6"/>
        <end position="22"/>
    </location>
</feature>
<feature type="transmembrane region" description="Helical" evidence="6">
    <location>
        <begin position="226"/>
        <end position="244"/>
    </location>
</feature>
<evidence type="ECO:0000256" key="6">
    <source>
        <dbReference type="SAM" id="Phobius"/>
    </source>
</evidence>
<dbReference type="PANTHER" id="PTHR43302">
    <property type="entry name" value="TRANSPORTER ARSB-RELATED"/>
    <property type="match status" value="1"/>
</dbReference>
<dbReference type="CDD" id="cd01118">
    <property type="entry name" value="ArsB_permease"/>
    <property type="match status" value="1"/>
</dbReference>
<sequence>MNLVDFIISLGIFIFTLSLVIKKPKGIQIGYSASIGAIITVLAGFTTFVDFLNVVSIVWNATLTFVSVVIIALVFDEAGVFEYLATKILNYSGGSGKRLFILVILVGSFISAFFANDGTALVLTPVIVALLYRIGLDKKAIFAYIMAVGFIADSASIPFLVSNLVNIIAATYFGIDFFPYMEVMIVPDLVSIIASLLFLLIYFRKSIPVKIPKKVEFKNEDIKDPVIFKLFFPVIISLVVLYSVGGIYNIPVSIVAMPAAVFMLLLARKNRKIDYVKPVKEAPWQIILFSLGMYIVVYALATNGMVFYMAKAVGYFQSFPFGMNFVMTGFLFAFTASIMNNLPSVLLGDLTLQHLHISGIILLTNAIGNDIGPKFTPIGSLATLVWLYMLDRKAKIKINTIEYMKLGLIVGIPVLFITLMTLYVESIIVL</sequence>
<dbReference type="RefSeq" id="WP_021789742.1">
    <property type="nucleotide sequence ID" value="NZ_LT671858.1"/>
</dbReference>
<accession>A0A1N5WL73</accession>
<evidence type="ECO:0000256" key="5">
    <source>
        <dbReference type="ARBA" id="ARBA00023136"/>
    </source>
</evidence>
<evidence type="ECO:0000313" key="8">
    <source>
        <dbReference type="Proteomes" id="UP000195607"/>
    </source>
</evidence>
<feature type="transmembrane region" description="Helical" evidence="6">
    <location>
        <begin position="54"/>
        <end position="75"/>
    </location>
</feature>
<keyword evidence="3 6" id="KW-0812">Transmembrane</keyword>
<gene>
    <name evidence="7" type="ORF">CSP5_1885</name>
</gene>
<dbReference type="GO" id="GO:0015105">
    <property type="term" value="F:arsenite transmembrane transporter activity"/>
    <property type="evidence" value="ECO:0007669"/>
    <property type="project" value="InterPro"/>
</dbReference>
<dbReference type="InterPro" id="IPR000802">
    <property type="entry name" value="Arsenical_pump_ArsB"/>
</dbReference>
<evidence type="ECO:0000313" key="7">
    <source>
        <dbReference type="EMBL" id="SIM85979.1"/>
    </source>
</evidence>
<feature type="transmembrane region" description="Helical" evidence="6">
    <location>
        <begin position="403"/>
        <end position="424"/>
    </location>
</feature>
<feature type="transmembrane region" description="Helical" evidence="6">
    <location>
        <begin position="287"/>
        <end position="309"/>
    </location>
</feature>
<dbReference type="Proteomes" id="UP000195607">
    <property type="component" value="Chromosome I"/>
</dbReference>
<name>A0A1N5WL73_9ARCH</name>
<dbReference type="NCBIfam" id="NF011980">
    <property type="entry name" value="PRK15445.1"/>
    <property type="match status" value="1"/>
</dbReference>
<dbReference type="GeneID" id="41589122"/>
<evidence type="ECO:0000256" key="3">
    <source>
        <dbReference type="ARBA" id="ARBA00022692"/>
    </source>
</evidence>
<keyword evidence="4 6" id="KW-1133">Transmembrane helix</keyword>
<evidence type="ECO:0000256" key="1">
    <source>
        <dbReference type="ARBA" id="ARBA00004651"/>
    </source>
</evidence>
<dbReference type="PANTHER" id="PTHR43302:SF5">
    <property type="entry name" value="TRANSPORTER ARSB-RELATED"/>
    <property type="match status" value="1"/>
</dbReference>
<feature type="transmembrane region" description="Helical" evidence="6">
    <location>
        <begin position="250"/>
        <end position="267"/>
    </location>
</feature>
<dbReference type="AlphaFoldDB" id="A0A1N5WL73"/>
<protein>
    <submittedName>
        <fullName evidence="7">ArsB family efflux pump permease</fullName>
    </submittedName>
</protein>
<proteinExistence type="predicted"/>
<dbReference type="SMR" id="A0A1N5WL73"/>